<accession>A0A2V4WU57</accession>
<dbReference type="RefSeq" id="WP_110476092.1">
    <property type="nucleotide sequence ID" value="NZ_BMWQ01000006.1"/>
</dbReference>
<keyword evidence="2" id="KW-1185">Reference proteome</keyword>
<dbReference type="AlphaFoldDB" id="A0A2V4WU57"/>
<protein>
    <recommendedName>
        <fullName evidence="3">Acetyltransferase (GNAT) family protein</fullName>
    </recommendedName>
</protein>
<comment type="caution">
    <text evidence="1">The sequence shown here is derived from an EMBL/GenBank/DDBJ whole genome shotgun (WGS) entry which is preliminary data.</text>
</comment>
<dbReference type="Proteomes" id="UP000248054">
    <property type="component" value="Unassembled WGS sequence"/>
</dbReference>
<dbReference type="OrthoDB" id="1425762at2"/>
<dbReference type="Gene3D" id="3.40.630.30">
    <property type="match status" value="1"/>
</dbReference>
<dbReference type="EMBL" id="QJTD01000006">
    <property type="protein sequence ID" value="PYE80221.1"/>
    <property type="molecule type" value="Genomic_DNA"/>
</dbReference>
<reference evidence="1 2" key="1">
    <citation type="submission" date="2018-06" db="EMBL/GenBank/DDBJ databases">
        <title>Genomic Encyclopedia of Type Strains, Phase III (KMG-III): the genomes of soil and plant-associated and newly described type strains.</title>
        <authorList>
            <person name="Whitman W."/>
        </authorList>
    </citation>
    <scope>NUCLEOTIDE SEQUENCE [LARGE SCALE GENOMIC DNA]</scope>
    <source>
        <strain evidence="1 2">CECT 7945</strain>
    </source>
</reference>
<gene>
    <name evidence="1" type="ORF">DFQ11_10618</name>
</gene>
<evidence type="ECO:0000313" key="1">
    <source>
        <dbReference type="EMBL" id="PYE80221.1"/>
    </source>
</evidence>
<dbReference type="InterPro" id="IPR016181">
    <property type="entry name" value="Acyl_CoA_acyltransferase"/>
</dbReference>
<sequence>MEAGKKSFLYKITWISNIIKNGLFWHGMRNTLAKIGLDFMPYYWEIGSMDIKPPQIRGDASKYQLSFFGKEEITFIKKNVIGIAHKDLMNDLKNGDTCLGIKNDGIISIYSFVKHKNFSFRGREFVIMPSEGYIHNTYTFEDFRGRNLAPYLRYKCYEHLIEKGIDKYYSISEYFNKPTLKYKKKLGVKPQKLYLSVILFKRWVFNYTLKSY</sequence>
<proteinExistence type="predicted"/>
<evidence type="ECO:0000313" key="2">
    <source>
        <dbReference type="Proteomes" id="UP000248054"/>
    </source>
</evidence>
<evidence type="ECO:0008006" key="3">
    <source>
        <dbReference type="Google" id="ProtNLM"/>
    </source>
</evidence>
<organism evidence="1 2">
    <name type="scientific">Winogradskyella epiphytica</name>
    <dbReference type="NCBI Taxonomy" id="262005"/>
    <lineage>
        <taxon>Bacteria</taxon>
        <taxon>Pseudomonadati</taxon>
        <taxon>Bacteroidota</taxon>
        <taxon>Flavobacteriia</taxon>
        <taxon>Flavobacteriales</taxon>
        <taxon>Flavobacteriaceae</taxon>
        <taxon>Winogradskyella</taxon>
    </lineage>
</organism>
<dbReference type="SUPFAM" id="SSF55729">
    <property type="entry name" value="Acyl-CoA N-acyltransferases (Nat)"/>
    <property type="match status" value="1"/>
</dbReference>
<name>A0A2V4WU57_9FLAO</name>